<accession>A0A975W9W4</accession>
<name>A0A975W9W4_9RHOB</name>
<proteinExistence type="predicted"/>
<dbReference type="AlphaFoldDB" id="A0A975W9W4"/>
<protein>
    <recommendedName>
        <fullName evidence="4">Integral membrane protein</fullName>
    </recommendedName>
</protein>
<feature type="transmembrane region" description="Helical" evidence="1">
    <location>
        <begin position="74"/>
        <end position="93"/>
    </location>
</feature>
<feature type="transmembrane region" description="Helical" evidence="1">
    <location>
        <begin position="172"/>
        <end position="193"/>
    </location>
</feature>
<dbReference type="RefSeq" id="WP_048533516.1">
    <property type="nucleotide sequence ID" value="NZ_CATMKJ010000004.1"/>
</dbReference>
<dbReference type="InterPro" id="IPR049713">
    <property type="entry name" value="Pr6Pr-like"/>
</dbReference>
<comment type="caution">
    <text evidence="2">The sequence shown here is derived from an EMBL/GenBank/DDBJ whole genome shotgun (WGS) entry which is preliminary data.</text>
</comment>
<keyword evidence="1" id="KW-0812">Transmembrane</keyword>
<feature type="transmembrane region" description="Helical" evidence="1">
    <location>
        <begin position="133"/>
        <end position="152"/>
    </location>
</feature>
<dbReference type="NCBIfam" id="NF038065">
    <property type="entry name" value="Pr6Pr"/>
    <property type="match status" value="1"/>
</dbReference>
<organism evidence="2 3">
    <name type="scientific">Marinovum algicola</name>
    <dbReference type="NCBI Taxonomy" id="42444"/>
    <lineage>
        <taxon>Bacteria</taxon>
        <taxon>Pseudomonadati</taxon>
        <taxon>Pseudomonadota</taxon>
        <taxon>Alphaproteobacteria</taxon>
        <taxon>Rhodobacterales</taxon>
        <taxon>Roseobacteraceae</taxon>
        <taxon>Marinovum</taxon>
    </lineage>
</organism>
<dbReference type="Proteomes" id="UP000182932">
    <property type="component" value="Unassembled WGS sequence"/>
</dbReference>
<evidence type="ECO:0000313" key="2">
    <source>
        <dbReference type="EMBL" id="SEJ45496.1"/>
    </source>
</evidence>
<reference evidence="2 3" key="1">
    <citation type="submission" date="2016-10" db="EMBL/GenBank/DDBJ databases">
        <authorList>
            <person name="Varghese N."/>
            <person name="Submissions S."/>
        </authorList>
    </citation>
    <scope>NUCLEOTIDE SEQUENCE [LARGE SCALE GENOMIC DNA]</scope>
    <source>
        <strain evidence="2 3">FF3</strain>
    </source>
</reference>
<keyword evidence="3" id="KW-1185">Reference proteome</keyword>
<keyword evidence="1" id="KW-1133">Transmembrane helix</keyword>
<sequence>MTLRRVSAGLLALAVVATLATRIALNMEANGTTLPEALWGIYRYFTIWTNTAVALAAGLIALRGRLDGRISGGLVMAIAAVGLVYHALLAHLSDYAGLELLLDEMLHTVVPIWFVLHWLAFEPKERARPAALPAWLAFPAVYCFYALGRAAFDGVYPYFFLDIPEQGLVQVLINIAGLIAAFAVLGGIILLVARMLSVRQLAQHG</sequence>
<feature type="transmembrane region" description="Helical" evidence="1">
    <location>
        <begin position="44"/>
        <end position="62"/>
    </location>
</feature>
<gene>
    <name evidence="2" type="ORF">SAMN04487940_10637</name>
</gene>
<evidence type="ECO:0000256" key="1">
    <source>
        <dbReference type="SAM" id="Phobius"/>
    </source>
</evidence>
<evidence type="ECO:0008006" key="4">
    <source>
        <dbReference type="Google" id="ProtNLM"/>
    </source>
</evidence>
<keyword evidence="1" id="KW-0472">Membrane</keyword>
<dbReference type="EMBL" id="FNYY01000006">
    <property type="protein sequence ID" value="SEJ45496.1"/>
    <property type="molecule type" value="Genomic_DNA"/>
</dbReference>
<evidence type="ECO:0000313" key="3">
    <source>
        <dbReference type="Proteomes" id="UP000182932"/>
    </source>
</evidence>
<dbReference type="GeneID" id="80818294"/>
<feature type="transmembrane region" description="Helical" evidence="1">
    <location>
        <begin position="105"/>
        <end position="121"/>
    </location>
</feature>